<keyword evidence="1" id="KW-0812">Transmembrane</keyword>
<organism evidence="2 3">
    <name type="scientific">Hoylesella timonensis</name>
    <dbReference type="NCBI Taxonomy" id="386414"/>
    <lineage>
        <taxon>Bacteria</taxon>
        <taxon>Pseudomonadati</taxon>
        <taxon>Bacteroidota</taxon>
        <taxon>Bacteroidia</taxon>
        <taxon>Bacteroidales</taxon>
        <taxon>Prevotellaceae</taxon>
        <taxon>Hoylesella</taxon>
    </lineage>
</organism>
<proteinExistence type="predicted"/>
<dbReference type="EMBL" id="NBAX01000012">
    <property type="protein sequence ID" value="PNP92201.1"/>
    <property type="molecule type" value="Genomic_DNA"/>
</dbReference>
<dbReference type="AlphaFoldDB" id="A0A2K0XCE6"/>
<name>A0A2K0XCE6_9BACT</name>
<protein>
    <submittedName>
        <fullName evidence="2">Uncharacterized protein</fullName>
    </submittedName>
</protein>
<dbReference type="Proteomes" id="UP000236634">
    <property type="component" value="Unassembled WGS sequence"/>
</dbReference>
<comment type="caution">
    <text evidence="2">The sequence shown here is derived from an EMBL/GenBank/DDBJ whole genome shotgun (WGS) entry which is preliminary data.</text>
</comment>
<evidence type="ECO:0000256" key="1">
    <source>
        <dbReference type="SAM" id="Phobius"/>
    </source>
</evidence>
<feature type="transmembrane region" description="Helical" evidence="1">
    <location>
        <begin position="89"/>
        <end position="106"/>
    </location>
</feature>
<keyword evidence="1" id="KW-0472">Membrane</keyword>
<evidence type="ECO:0000313" key="2">
    <source>
        <dbReference type="EMBL" id="PNP92201.1"/>
    </source>
</evidence>
<accession>A0A2K0XCE6</accession>
<gene>
    <name evidence="2" type="ORF">BFS16_11545</name>
</gene>
<sequence length="120" mass="14541">MKESFDFLWGVFDWGMNLMICEKRHRHHHDMCKPISSNRMARLYGIIVSIRTKKPSKITGYSLIFVNYMAQFRANTTERYQRVQPSNKHICFITILKLYTVYIFFYKKISLFLYSFIDVY</sequence>
<keyword evidence="1" id="KW-1133">Transmembrane helix</keyword>
<evidence type="ECO:0000313" key="3">
    <source>
        <dbReference type="Proteomes" id="UP000236634"/>
    </source>
</evidence>
<reference evidence="2 3" key="1">
    <citation type="submission" date="2017-03" db="EMBL/GenBank/DDBJ databases">
        <authorList>
            <person name="Afonso C.L."/>
            <person name="Miller P.J."/>
            <person name="Scott M.A."/>
            <person name="Spackman E."/>
            <person name="Goraichik I."/>
            <person name="Dimitrov K.M."/>
            <person name="Suarez D.L."/>
            <person name="Swayne D.E."/>
        </authorList>
    </citation>
    <scope>NUCLEOTIDE SEQUENCE [LARGE SCALE GENOMIC DNA]</scope>
    <source>
        <strain evidence="2 3">DNF00076</strain>
    </source>
</reference>